<dbReference type="Proteomes" id="UP000055136">
    <property type="component" value="Chromosome"/>
</dbReference>
<comment type="subcellular location">
    <subcellularLocation>
        <location evidence="1">Membrane</location>
        <topology evidence="1">Multi-pass membrane protein</topology>
    </subcellularLocation>
</comment>
<keyword evidence="11" id="KW-1185">Reference proteome</keyword>
<dbReference type="GO" id="GO:0006508">
    <property type="term" value="P:proteolysis"/>
    <property type="evidence" value="ECO:0007669"/>
    <property type="project" value="UniProtKB-KW"/>
</dbReference>
<dbReference type="PANTHER" id="PTHR33507">
    <property type="entry name" value="INNER MEMBRANE PROTEIN YBBJ"/>
    <property type="match status" value="1"/>
</dbReference>
<keyword evidence="4 6" id="KW-0472">Membrane</keyword>
<name>A0A0S2TDZ5_9GAMM</name>
<dbReference type="Gene3D" id="2.40.50.140">
    <property type="entry name" value="Nucleic acid-binding proteins"/>
    <property type="match status" value="1"/>
</dbReference>
<evidence type="ECO:0000256" key="6">
    <source>
        <dbReference type="SAM" id="Phobius"/>
    </source>
</evidence>
<keyword evidence="10" id="KW-0378">Hydrolase</keyword>
<feature type="transmembrane region" description="Helical" evidence="6">
    <location>
        <begin position="309"/>
        <end position="326"/>
    </location>
</feature>
<dbReference type="CDD" id="cd07020">
    <property type="entry name" value="Clp_protease_NfeD_1"/>
    <property type="match status" value="1"/>
</dbReference>
<dbReference type="GO" id="GO:0008233">
    <property type="term" value="F:peptidase activity"/>
    <property type="evidence" value="ECO:0007669"/>
    <property type="project" value="UniProtKB-KW"/>
</dbReference>
<organism evidence="10 11">
    <name type="scientific">Candidatus Tenderia electrophaga</name>
    <dbReference type="NCBI Taxonomy" id="1748243"/>
    <lineage>
        <taxon>Bacteria</taxon>
        <taxon>Pseudomonadati</taxon>
        <taxon>Pseudomonadota</taxon>
        <taxon>Gammaproteobacteria</taxon>
        <taxon>Candidatus Tenderiales</taxon>
        <taxon>Candidatus Tenderiaceae</taxon>
        <taxon>Candidatus Tenderia</taxon>
    </lineage>
</organism>
<dbReference type="Pfam" id="PF01957">
    <property type="entry name" value="NfeD"/>
    <property type="match status" value="1"/>
</dbReference>
<dbReference type="STRING" id="1748243.Tel_09375"/>
<evidence type="ECO:0000256" key="2">
    <source>
        <dbReference type="ARBA" id="ARBA00022692"/>
    </source>
</evidence>
<proteinExistence type="predicted"/>
<protein>
    <submittedName>
        <fullName evidence="10">Serine protease</fullName>
    </submittedName>
</protein>
<sequence length="460" mass="48233">MTKLTRKLAGALLLVAGVLMLSGVSGNNGASPIIQLTVDEAIGPATDDYLGRALEVAAQRNARLVIIRMDTPGGLDTSMRSIIKDIINSPIPIATYVAPSGARAASAGTYILYASHFAAMAPGTNLGAATPVQMGGGGSTPGMPETEQEKDKQAPADGSPGAMKRKAINDAVAYIQSLAQMRGRNQEWAEKAVREAASLSASEALDMNVIDIIATGTGDLLQQIHGREVDVQGATRTMDTAGMPITPIQPDWRNRLLSIITNPNVAYILMLIGIYGLIFEFSNPGAIVPGTVGAISLLLALYSFQLLPINYAGLALLLLGVALMVAEAYQPSFGMLGIGGLVAFVIGSIILMDTRAPGFGIDIAVIITFAITSVLVFVVALGMALKARRRPVVSGLEQLVGGTAVADDDFDRQGRVLIHSEHWNAKTDQPVSKGQELRVTGITGLTLKVEPIKPKEEGAS</sequence>
<dbReference type="InterPro" id="IPR002810">
    <property type="entry name" value="NfeD-like_C"/>
</dbReference>
<evidence type="ECO:0000256" key="5">
    <source>
        <dbReference type="SAM" id="MobiDB-lite"/>
    </source>
</evidence>
<dbReference type="GO" id="GO:0016020">
    <property type="term" value="C:membrane"/>
    <property type="evidence" value="ECO:0007669"/>
    <property type="project" value="UniProtKB-SubCell"/>
</dbReference>
<dbReference type="FunFam" id="3.90.226.10:FF:000089">
    <property type="entry name" value="Membrane-bound serine protease"/>
    <property type="match status" value="1"/>
</dbReference>
<dbReference type="InterPro" id="IPR056738">
    <property type="entry name" value="NfeD1b_N"/>
</dbReference>
<dbReference type="InterPro" id="IPR029045">
    <property type="entry name" value="ClpP/crotonase-like_dom_sf"/>
</dbReference>
<dbReference type="AlphaFoldDB" id="A0A0S2TDZ5"/>
<dbReference type="InterPro" id="IPR056739">
    <property type="entry name" value="NfeD_membrane"/>
</dbReference>
<dbReference type="EMBL" id="CP013099">
    <property type="protein sequence ID" value="ALP53347.1"/>
    <property type="molecule type" value="Genomic_DNA"/>
</dbReference>
<feature type="domain" description="NfeD-like C-terminal" evidence="7">
    <location>
        <begin position="397"/>
        <end position="451"/>
    </location>
</feature>
<keyword evidence="10" id="KW-0645">Protease</keyword>
<evidence type="ECO:0000256" key="4">
    <source>
        <dbReference type="ARBA" id="ARBA00023136"/>
    </source>
</evidence>
<feature type="transmembrane region" description="Helical" evidence="6">
    <location>
        <begin position="256"/>
        <end position="278"/>
    </location>
</feature>
<dbReference type="Gene3D" id="3.90.226.10">
    <property type="entry name" value="2-enoyl-CoA Hydratase, Chain A, domain 1"/>
    <property type="match status" value="1"/>
</dbReference>
<evidence type="ECO:0000256" key="3">
    <source>
        <dbReference type="ARBA" id="ARBA00022989"/>
    </source>
</evidence>
<dbReference type="InterPro" id="IPR052165">
    <property type="entry name" value="Membrane_assoc_protease"/>
</dbReference>
<evidence type="ECO:0000256" key="1">
    <source>
        <dbReference type="ARBA" id="ARBA00004141"/>
    </source>
</evidence>
<feature type="domain" description="NfeD integral membrane" evidence="8">
    <location>
        <begin position="264"/>
        <end position="379"/>
    </location>
</feature>
<evidence type="ECO:0000313" key="10">
    <source>
        <dbReference type="EMBL" id="ALP53347.1"/>
    </source>
</evidence>
<feature type="region of interest" description="Disordered" evidence="5">
    <location>
        <begin position="130"/>
        <end position="162"/>
    </location>
</feature>
<evidence type="ECO:0000313" key="11">
    <source>
        <dbReference type="Proteomes" id="UP000055136"/>
    </source>
</evidence>
<gene>
    <name evidence="10" type="ORF">Tel_09375</name>
</gene>
<dbReference type="InterPro" id="IPR012340">
    <property type="entry name" value="NA-bd_OB-fold"/>
</dbReference>
<feature type="transmembrane region" description="Helical" evidence="6">
    <location>
        <begin position="363"/>
        <end position="385"/>
    </location>
</feature>
<keyword evidence="3 6" id="KW-1133">Transmembrane helix</keyword>
<accession>A0A0S2TDZ5</accession>
<dbReference type="Pfam" id="PF24961">
    <property type="entry name" value="NfeD_membrane"/>
    <property type="match status" value="1"/>
</dbReference>
<reference evidence="10" key="1">
    <citation type="submission" date="2015-10" db="EMBL/GenBank/DDBJ databases">
        <title>Description of Candidatus Tenderia electrophaga gen. nov, sp. nov., an Uncultivated Electroautotroph from a Biocathode Enrichment.</title>
        <authorList>
            <person name="Eddie B.J."/>
            <person name="Malanoski A.P."/>
            <person name="Wang Z."/>
            <person name="Hall R.J."/>
            <person name="Oh S.D."/>
            <person name="Heiner C."/>
            <person name="Lin B."/>
            <person name="Strycharz-Glaven S.M."/>
        </authorList>
    </citation>
    <scope>NUCLEOTIDE SEQUENCE [LARGE SCALE GENOMIC DNA]</scope>
    <source>
        <strain evidence="10">NRL1</strain>
    </source>
</reference>
<evidence type="ECO:0000259" key="9">
    <source>
        <dbReference type="Pfam" id="PF25145"/>
    </source>
</evidence>
<dbReference type="PANTHER" id="PTHR33507:SF4">
    <property type="entry name" value="NODULATION COMPETITIVENESS PROTEIN NFED"/>
    <property type="match status" value="1"/>
</dbReference>
<dbReference type="SUPFAM" id="SSF52096">
    <property type="entry name" value="ClpP/crotonase"/>
    <property type="match status" value="1"/>
</dbReference>
<keyword evidence="2 6" id="KW-0812">Transmembrane</keyword>
<dbReference type="Pfam" id="PF25145">
    <property type="entry name" value="NfeD1b_N"/>
    <property type="match status" value="1"/>
</dbReference>
<feature type="domain" description="NfeD1b N-terminal" evidence="9">
    <location>
        <begin position="38"/>
        <end position="137"/>
    </location>
</feature>
<evidence type="ECO:0000259" key="8">
    <source>
        <dbReference type="Pfam" id="PF24961"/>
    </source>
</evidence>
<feature type="transmembrane region" description="Helical" evidence="6">
    <location>
        <begin position="333"/>
        <end position="351"/>
    </location>
</feature>
<evidence type="ECO:0000259" key="7">
    <source>
        <dbReference type="Pfam" id="PF01957"/>
    </source>
</evidence>
<dbReference type="SUPFAM" id="SSF141322">
    <property type="entry name" value="NfeD domain-like"/>
    <property type="match status" value="1"/>
</dbReference>
<dbReference type="KEGG" id="tee:Tel_09375"/>